<keyword evidence="4 11" id="KW-0436">Ligase</keyword>
<dbReference type="Gene3D" id="3.40.50.620">
    <property type="entry name" value="HUPs"/>
    <property type="match status" value="1"/>
</dbReference>
<reference evidence="12" key="1">
    <citation type="journal article" date="2020" name="Phytopathology">
        <title>Genome sequence of the chestnut blight fungus Cryphonectria parasitica EP155: A fundamental resource for an archetypical invasive plant pathogen.</title>
        <authorList>
            <person name="Crouch J.A."/>
            <person name="Dawe A."/>
            <person name="Aerts A."/>
            <person name="Barry K."/>
            <person name="Churchill A.C.L."/>
            <person name="Grimwood J."/>
            <person name="Hillman B."/>
            <person name="Milgroom M.G."/>
            <person name="Pangilinan J."/>
            <person name="Smith M."/>
            <person name="Salamov A."/>
            <person name="Schmutz J."/>
            <person name="Yadav J."/>
            <person name="Grigoriev I.V."/>
            <person name="Nuss D."/>
        </authorList>
    </citation>
    <scope>NUCLEOTIDE SEQUENCE</scope>
    <source>
        <strain evidence="12">EP155</strain>
    </source>
</reference>
<dbReference type="OrthoDB" id="15808at2759"/>
<evidence type="ECO:0000256" key="6">
    <source>
        <dbReference type="ARBA" id="ARBA00022840"/>
    </source>
</evidence>
<dbReference type="Proteomes" id="UP000803844">
    <property type="component" value="Unassembled WGS sequence"/>
</dbReference>
<keyword evidence="7 11" id="KW-0648">Protein biosynthesis</keyword>
<dbReference type="AlphaFoldDB" id="A0A9P5CUE8"/>
<gene>
    <name evidence="12" type="ORF">M406DRAFT_336048</name>
</gene>
<evidence type="ECO:0000313" key="12">
    <source>
        <dbReference type="EMBL" id="KAF3770361.1"/>
    </source>
</evidence>
<dbReference type="NCBIfam" id="TIGR00233">
    <property type="entry name" value="trpS"/>
    <property type="match status" value="1"/>
</dbReference>
<keyword evidence="13" id="KW-1185">Reference proteome</keyword>
<evidence type="ECO:0000256" key="2">
    <source>
        <dbReference type="ARBA" id="ARBA00005594"/>
    </source>
</evidence>
<accession>A0A9P5CUE8</accession>
<dbReference type="CDD" id="cd00806">
    <property type="entry name" value="TrpRS_core"/>
    <property type="match status" value="1"/>
</dbReference>
<dbReference type="InterPro" id="IPR002306">
    <property type="entry name" value="Trp-tRNA-ligase"/>
</dbReference>
<evidence type="ECO:0000256" key="3">
    <source>
        <dbReference type="ARBA" id="ARBA00013161"/>
    </source>
</evidence>
<evidence type="ECO:0000313" key="13">
    <source>
        <dbReference type="Proteomes" id="UP000803844"/>
    </source>
</evidence>
<evidence type="ECO:0000256" key="9">
    <source>
        <dbReference type="ARBA" id="ARBA00030268"/>
    </source>
</evidence>
<dbReference type="InterPro" id="IPR002305">
    <property type="entry name" value="aa-tRNA-synth_Ic"/>
</dbReference>
<dbReference type="EC" id="6.1.1.2" evidence="3"/>
<dbReference type="Gene3D" id="1.10.240.10">
    <property type="entry name" value="Tyrosyl-Transfer RNA Synthetase"/>
    <property type="match status" value="1"/>
</dbReference>
<dbReference type="GO" id="GO:0005524">
    <property type="term" value="F:ATP binding"/>
    <property type="evidence" value="ECO:0007669"/>
    <property type="project" value="UniProtKB-KW"/>
</dbReference>
<keyword evidence="8 11" id="KW-0030">Aminoacyl-tRNA synthetase</keyword>
<dbReference type="FunFam" id="3.40.50.620:FF:000082">
    <property type="entry name" value="MSW1p Mitochondrial tryptophanyl-tRNA synthetase"/>
    <property type="match status" value="1"/>
</dbReference>
<dbReference type="GeneID" id="63838230"/>
<dbReference type="GO" id="GO:0070183">
    <property type="term" value="P:mitochondrial tryptophanyl-tRNA aminoacylation"/>
    <property type="evidence" value="ECO:0007669"/>
    <property type="project" value="TreeGrafter"/>
</dbReference>
<dbReference type="InterPro" id="IPR001412">
    <property type="entry name" value="aa-tRNA-synth_I_CS"/>
</dbReference>
<dbReference type="PANTHER" id="PTHR43766">
    <property type="entry name" value="TRYPTOPHAN--TRNA LIGASE, MITOCHONDRIAL"/>
    <property type="match status" value="1"/>
</dbReference>
<comment type="similarity">
    <text evidence="2 11">Belongs to the class-I aminoacyl-tRNA synthetase family.</text>
</comment>
<dbReference type="RefSeq" id="XP_040781322.1">
    <property type="nucleotide sequence ID" value="XM_040921101.1"/>
</dbReference>
<dbReference type="InterPro" id="IPR050203">
    <property type="entry name" value="Trp-tRNA_synthetase"/>
</dbReference>
<protein>
    <recommendedName>
        <fullName evidence="10">Tryptophan--tRNA ligase, mitochondrial</fullName>
        <ecNumber evidence="3">6.1.1.2</ecNumber>
    </recommendedName>
    <alternativeName>
        <fullName evidence="9">Tryptophanyl-tRNA synthetase</fullName>
    </alternativeName>
</protein>
<keyword evidence="6 11" id="KW-0067">ATP-binding</keyword>
<dbReference type="PRINTS" id="PR01039">
    <property type="entry name" value="TRNASYNTHTRP"/>
</dbReference>
<sequence length="366" mass="40630">MLCRLKSRPQVIKANPLPYWVVFSGIQPTGVPHLGNYLGALREWVRLQDGAGPDTTLLYSVVDLHAITVPQRAAELRRQRREMLAALVAVGLDPERSAIFYQSSVPAHTELMWILSCTASMGYLSRMTQWKSKLSLSEDASALDEKAKAALKLGLFSYPVLQAADIMVHRATHVPVGEDQKQHIEFARECATNFNATYGSAVLVPPETILSPARRVMSLTQPTSKMSKSDTNPSSRVLLTDTPEQIKNKIMRALTDSLTDHIAHDPEQRPGVSNLLEILTILEGNETRTPAQMAQDFDGVQHPLKSLKQRTVDAVVREMGDVRERYRELLGKRDGAWLDEIEAVGAEKARANADVTMRLVKEAVGF</sequence>
<dbReference type="GO" id="GO:0005759">
    <property type="term" value="C:mitochondrial matrix"/>
    <property type="evidence" value="ECO:0007669"/>
    <property type="project" value="UniProtKB-SubCell"/>
</dbReference>
<proteinExistence type="inferred from homology"/>
<evidence type="ECO:0000256" key="5">
    <source>
        <dbReference type="ARBA" id="ARBA00022741"/>
    </source>
</evidence>
<dbReference type="PROSITE" id="PS00178">
    <property type="entry name" value="AA_TRNA_LIGASE_I"/>
    <property type="match status" value="1"/>
</dbReference>
<dbReference type="Pfam" id="PF00579">
    <property type="entry name" value="tRNA-synt_1b"/>
    <property type="match status" value="1"/>
</dbReference>
<dbReference type="GO" id="GO:0004830">
    <property type="term" value="F:tryptophan-tRNA ligase activity"/>
    <property type="evidence" value="ECO:0007669"/>
    <property type="project" value="UniProtKB-EC"/>
</dbReference>
<dbReference type="EMBL" id="MU032344">
    <property type="protein sequence ID" value="KAF3770361.1"/>
    <property type="molecule type" value="Genomic_DNA"/>
</dbReference>
<evidence type="ECO:0000256" key="11">
    <source>
        <dbReference type="RuleBase" id="RU363036"/>
    </source>
</evidence>
<organism evidence="12 13">
    <name type="scientific">Cryphonectria parasitica (strain ATCC 38755 / EP155)</name>
    <dbReference type="NCBI Taxonomy" id="660469"/>
    <lineage>
        <taxon>Eukaryota</taxon>
        <taxon>Fungi</taxon>
        <taxon>Dikarya</taxon>
        <taxon>Ascomycota</taxon>
        <taxon>Pezizomycotina</taxon>
        <taxon>Sordariomycetes</taxon>
        <taxon>Sordariomycetidae</taxon>
        <taxon>Diaporthales</taxon>
        <taxon>Cryphonectriaceae</taxon>
        <taxon>Cryphonectria-Endothia species complex</taxon>
        <taxon>Cryphonectria</taxon>
    </lineage>
</organism>
<dbReference type="SUPFAM" id="SSF52374">
    <property type="entry name" value="Nucleotidylyl transferase"/>
    <property type="match status" value="1"/>
</dbReference>
<evidence type="ECO:0000256" key="8">
    <source>
        <dbReference type="ARBA" id="ARBA00023146"/>
    </source>
</evidence>
<name>A0A9P5CUE8_CRYP1</name>
<evidence type="ECO:0000256" key="4">
    <source>
        <dbReference type="ARBA" id="ARBA00022598"/>
    </source>
</evidence>
<dbReference type="InterPro" id="IPR014729">
    <property type="entry name" value="Rossmann-like_a/b/a_fold"/>
</dbReference>
<comment type="subcellular location">
    <subcellularLocation>
        <location evidence="1">Mitochondrion matrix</location>
    </subcellularLocation>
</comment>
<dbReference type="FunFam" id="1.10.240.10:FF:000002">
    <property type="entry name" value="Tryptophan--tRNA ligase"/>
    <property type="match status" value="1"/>
</dbReference>
<evidence type="ECO:0000256" key="10">
    <source>
        <dbReference type="ARBA" id="ARBA00069760"/>
    </source>
</evidence>
<evidence type="ECO:0000256" key="7">
    <source>
        <dbReference type="ARBA" id="ARBA00022917"/>
    </source>
</evidence>
<comment type="caution">
    <text evidence="12">The sequence shown here is derived from an EMBL/GenBank/DDBJ whole genome shotgun (WGS) entry which is preliminary data.</text>
</comment>
<keyword evidence="5 11" id="KW-0547">Nucleotide-binding</keyword>
<dbReference type="PANTHER" id="PTHR43766:SF1">
    <property type="entry name" value="TRYPTOPHAN--TRNA LIGASE, MITOCHONDRIAL"/>
    <property type="match status" value="1"/>
</dbReference>
<evidence type="ECO:0000256" key="1">
    <source>
        <dbReference type="ARBA" id="ARBA00004305"/>
    </source>
</evidence>